<reference evidence="1" key="1">
    <citation type="journal article" date="2021" name="PeerJ">
        <title>Extensive microbial diversity within the chicken gut microbiome revealed by metagenomics and culture.</title>
        <authorList>
            <person name="Gilroy R."/>
            <person name="Ravi A."/>
            <person name="Getino M."/>
            <person name="Pursley I."/>
            <person name="Horton D.L."/>
            <person name="Alikhan N.F."/>
            <person name="Baker D."/>
            <person name="Gharbi K."/>
            <person name="Hall N."/>
            <person name="Watson M."/>
            <person name="Adriaenssens E.M."/>
            <person name="Foster-Nyarko E."/>
            <person name="Jarju S."/>
            <person name="Secka A."/>
            <person name="Antonio M."/>
            <person name="Oren A."/>
            <person name="Chaudhuri R.R."/>
            <person name="La Ragione R."/>
            <person name="Hildebrand F."/>
            <person name="Pallen M.J."/>
        </authorList>
    </citation>
    <scope>NUCLEOTIDE SEQUENCE</scope>
    <source>
        <strain evidence="1">5790</strain>
    </source>
</reference>
<comment type="caution">
    <text evidence="1">The sequence shown here is derived from an EMBL/GenBank/DDBJ whole genome shotgun (WGS) entry which is preliminary data.</text>
</comment>
<dbReference type="EMBL" id="DXIJ01000123">
    <property type="protein sequence ID" value="HIV86324.1"/>
    <property type="molecule type" value="Genomic_DNA"/>
</dbReference>
<organism evidence="1 2">
    <name type="scientific">Candidatus Monoglobus merdigallinarum</name>
    <dbReference type="NCBI Taxonomy" id="2838698"/>
    <lineage>
        <taxon>Bacteria</taxon>
        <taxon>Bacillati</taxon>
        <taxon>Bacillota</taxon>
        <taxon>Clostridia</taxon>
        <taxon>Monoglobales</taxon>
        <taxon>Monoglobaceae</taxon>
        <taxon>Monoglobus</taxon>
    </lineage>
</organism>
<dbReference type="Proteomes" id="UP000824162">
    <property type="component" value="Unassembled WGS sequence"/>
</dbReference>
<reference evidence="1" key="2">
    <citation type="submission" date="2021-04" db="EMBL/GenBank/DDBJ databases">
        <authorList>
            <person name="Gilroy R."/>
        </authorList>
    </citation>
    <scope>NUCLEOTIDE SEQUENCE</scope>
    <source>
        <strain evidence="1">5790</strain>
    </source>
</reference>
<name>A0A9D1PSW0_9FIRM</name>
<evidence type="ECO:0000313" key="2">
    <source>
        <dbReference type="Proteomes" id="UP000824162"/>
    </source>
</evidence>
<dbReference type="InterPro" id="IPR022476">
    <property type="entry name" value="Spore_YabP/YqfC"/>
</dbReference>
<dbReference type="AlphaFoldDB" id="A0A9D1PSW0"/>
<accession>A0A9D1PSW0</accession>
<evidence type="ECO:0000313" key="1">
    <source>
        <dbReference type="EMBL" id="HIV86324.1"/>
    </source>
</evidence>
<gene>
    <name evidence="1" type="ORF">H9900_05910</name>
</gene>
<protein>
    <submittedName>
        <fullName evidence="1">YabP/YqfC family sporulation protein</fullName>
    </submittedName>
</protein>
<sequence length="94" mass="10771">MSRDKKNKPTVRERFADAVDISKDVMLGLPVVTMLGNRELTIENYVGILEYGEEEIRIKCRAVSVLIEGTGLELKTMTDDFLYITGRFKCFSYE</sequence>
<proteinExistence type="predicted"/>
<dbReference type="Pfam" id="PF07873">
    <property type="entry name" value="YabP"/>
    <property type="match status" value="1"/>
</dbReference>